<keyword evidence="7" id="KW-0378">Hydrolase</keyword>
<evidence type="ECO:0000256" key="3">
    <source>
        <dbReference type="ARBA" id="ARBA00012715"/>
    </source>
</evidence>
<dbReference type="GO" id="GO:0005737">
    <property type="term" value="C:cytoplasm"/>
    <property type="evidence" value="ECO:0007669"/>
    <property type="project" value="TreeGrafter"/>
</dbReference>
<dbReference type="PANTHER" id="PTHR11109:SF7">
    <property type="entry name" value="GTP CYCLOHYDROLASE 1"/>
    <property type="match status" value="1"/>
</dbReference>
<evidence type="ECO:0000259" key="13">
    <source>
        <dbReference type="Pfam" id="PF01227"/>
    </source>
</evidence>
<dbReference type="PROSITE" id="PS00859">
    <property type="entry name" value="GTP_CYCLOHYDROL_1_1"/>
    <property type="match status" value="1"/>
</dbReference>
<feature type="compositionally biased region" description="Polar residues" evidence="12">
    <location>
        <begin position="66"/>
        <end position="90"/>
    </location>
</feature>
<dbReference type="GO" id="GO:0046654">
    <property type="term" value="P:tetrahydrofolate biosynthetic process"/>
    <property type="evidence" value="ECO:0007669"/>
    <property type="project" value="InterPro"/>
</dbReference>
<name>A0AAV5QTG5_9ASCO</name>
<dbReference type="FunFam" id="1.10.286.10:FF:000003">
    <property type="entry name" value="GTP cyclohydrolase 1"/>
    <property type="match status" value="1"/>
</dbReference>
<keyword evidence="5" id="KW-0021">Allosteric enzyme</keyword>
<evidence type="ECO:0000256" key="6">
    <source>
        <dbReference type="ARBA" id="ARBA00022741"/>
    </source>
</evidence>
<dbReference type="CDD" id="cd00642">
    <property type="entry name" value="GTP_cyclohydro1"/>
    <property type="match status" value="1"/>
</dbReference>
<reference evidence="14 15" key="1">
    <citation type="journal article" date="2023" name="Elife">
        <title>Identification of key yeast species and microbe-microbe interactions impacting larval growth of Drosophila in the wild.</title>
        <authorList>
            <person name="Mure A."/>
            <person name="Sugiura Y."/>
            <person name="Maeda R."/>
            <person name="Honda K."/>
            <person name="Sakurai N."/>
            <person name="Takahashi Y."/>
            <person name="Watada M."/>
            <person name="Katoh T."/>
            <person name="Gotoh A."/>
            <person name="Gotoh Y."/>
            <person name="Taniguchi I."/>
            <person name="Nakamura K."/>
            <person name="Hayashi T."/>
            <person name="Katayama T."/>
            <person name="Uemura T."/>
            <person name="Hattori Y."/>
        </authorList>
    </citation>
    <scope>NUCLEOTIDE SEQUENCE [LARGE SCALE GENOMIC DNA]</scope>
    <source>
        <strain evidence="14 15">SC-9</strain>
    </source>
</reference>
<evidence type="ECO:0000256" key="8">
    <source>
        <dbReference type="ARBA" id="ARBA00022909"/>
    </source>
</evidence>
<dbReference type="NCBIfam" id="TIGR00063">
    <property type="entry name" value="folE"/>
    <property type="match status" value="1"/>
</dbReference>
<dbReference type="InterPro" id="IPR018234">
    <property type="entry name" value="GTP_CycHdrlase_I_CS"/>
</dbReference>
<evidence type="ECO:0000256" key="10">
    <source>
        <dbReference type="ARBA" id="ARBA00030854"/>
    </source>
</evidence>
<evidence type="ECO:0000256" key="11">
    <source>
        <dbReference type="ARBA" id="ARBA00055676"/>
    </source>
</evidence>
<dbReference type="GeneID" id="90075662"/>
<comment type="pathway">
    <text evidence="1">Cofactor biosynthesis; 7,8-dihydroneopterin triphosphate biosynthesis; 7,8-dihydroneopterin triphosphate from GTP: step 1/1.</text>
</comment>
<accession>A0AAV5QTG5</accession>
<dbReference type="InterPro" id="IPR001474">
    <property type="entry name" value="GTP_CycHdrlase_I"/>
</dbReference>
<feature type="region of interest" description="Disordered" evidence="12">
    <location>
        <begin position="1"/>
        <end position="43"/>
    </location>
</feature>
<keyword evidence="6" id="KW-0547">Nucleotide-binding</keyword>
<comment type="function">
    <text evidence="11">GTP cyclohydrolase 1 is the first enzyme in the biosynthetic pathway leading to folic acid.</text>
</comment>
<evidence type="ECO:0000256" key="2">
    <source>
        <dbReference type="ARBA" id="ARBA00008085"/>
    </source>
</evidence>
<feature type="region of interest" description="Disordered" evidence="12">
    <location>
        <begin position="62"/>
        <end position="90"/>
    </location>
</feature>
<dbReference type="EMBL" id="BTFZ01000012">
    <property type="protein sequence ID" value="GMM37687.1"/>
    <property type="molecule type" value="Genomic_DNA"/>
</dbReference>
<dbReference type="GO" id="GO:0006729">
    <property type="term" value="P:tetrahydrobiopterin biosynthetic process"/>
    <property type="evidence" value="ECO:0007669"/>
    <property type="project" value="TreeGrafter"/>
</dbReference>
<dbReference type="NCBIfam" id="NF006826">
    <property type="entry name" value="PRK09347.1-3"/>
    <property type="match status" value="1"/>
</dbReference>
<dbReference type="GO" id="GO:0046656">
    <property type="term" value="P:folic acid biosynthetic process"/>
    <property type="evidence" value="ECO:0007669"/>
    <property type="project" value="UniProtKB-KW"/>
</dbReference>
<sequence length="324" mass="35942">MSSNNQKQPSTSTSSSYTSFSANESMKNLSISEDPSSKEVVSQDHKIVDNIPFGSGYAASAKASINGHSHQASSSSSTGDYNNSPKSQGQVDTRFLQSPLATRPASPYTLNPPVDSDGLSWPSVGAHARIAESEEENTQRELRIAEAVKTILTELGEDVTREGLLETPERYARAMLYFTKGYQDNIRDVIKRAVFEEDHDEMVIVRDIEIYSLCEHHLVPFFGKCHIGYIPNKKVLGLSKLARLAEMYSRRFQVQERLTKQIAMCLSDILKPMGVAVVIECAHMCMVSRGVQKTGSSTVTSCMLGCFRTQQKTREEFLGLLGRR</sequence>
<dbReference type="PROSITE" id="PS00860">
    <property type="entry name" value="GTP_CYCLOHYDROL_1_2"/>
    <property type="match status" value="1"/>
</dbReference>
<keyword evidence="9" id="KW-0342">GTP-binding</keyword>
<keyword evidence="8" id="KW-0289">Folate biosynthesis</keyword>
<feature type="compositionally biased region" description="Low complexity" evidence="12">
    <location>
        <begin position="1"/>
        <end position="25"/>
    </location>
</feature>
<dbReference type="PANTHER" id="PTHR11109">
    <property type="entry name" value="GTP CYCLOHYDROLASE I"/>
    <property type="match status" value="1"/>
</dbReference>
<dbReference type="InterPro" id="IPR043134">
    <property type="entry name" value="GTP-CH-I_N"/>
</dbReference>
<dbReference type="InterPro" id="IPR020602">
    <property type="entry name" value="GTP_CycHdrlase_I_dom"/>
</dbReference>
<evidence type="ECO:0000256" key="1">
    <source>
        <dbReference type="ARBA" id="ARBA00005080"/>
    </source>
</evidence>
<evidence type="ECO:0000313" key="14">
    <source>
        <dbReference type="EMBL" id="GMM37687.1"/>
    </source>
</evidence>
<organism evidence="14 15">
    <name type="scientific">Saccharomycopsis crataegensis</name>
    <dbReference type="NCBI Taxonomy" id="43959"/>
    <lineage>
        <taxon>Eukaryota</taxon>
        <taxon>Fungi</taxon>
        <taxon>Dikarya</taxon>
        <taxon>Ascomycota</taxon>
        <taxon>Saccharomycotina</taxon>
        <taxon>Saccharomycetes</taxon>
        <taxon>Saccharomycopsidaceae</taxon>
        <taxon>Saccharomycopsis</taxon>
    </lineage>
</organism>
<dbReference type="SUPFAM" id="SSF55620">
    <property type="entry name" value="Tetrahydrobiopterin biosynthesis enzymes-like"/>
    <property type="match status" value="1"/>
</dbReference>
<dbReference type="Pfam" id="PF01227">
    <property type="entry name" value="GTP_cyclohydroI"/>
    <property type="match status" value="1"/>
</dbReference>
<evidence type="ECO:0000256" key="9">
    <source>
        <dbReference type="ARBA" id="ARBA00023134"/>
    </source>
</evidence>
<dbReference type="EC" id="3.5.4.16" evidence="3"/>
<dbReference type="NCBIfam" id="NF006825">
    <property type="entry name" value="PRK09347.1-2"/>
    <property type="match status" value="1"/>
</dbReference>
<feature type="domain" description="GTP cyclohydrolase I" evidence="13">
    <location>
        <begin position="144"/>
        <end position="320"/>
    </location>
</feature>
<dbReference type="GO" id="GO:0008270">
    <property type="term" value="F:zinc ion binding"/>
    <property type="evidence" value="ECO:0007669"/>
    <property type="project" value="TreeGrafter"/>
</dbReference>
<dbReference type="Proteomes" id="UP001360560">
    <property type="component" value="Unassembled WGS sequence"/>
</dbReference>
<evidence type="ECO:0000256" key="12">
    <source>
        <dbReference type="SAM" id="MobiDB-lite"/>
    </source>
</evidence>
<dbReference type="FunFam" id="3.30.1130.10:FF:000012">
    <property type="entry name" value="GTP cyclohydrolase 1"/>
    <property type="match status" value="1"/>
</dbReference>
<evidence type="ECO:0000313" key="15">
    <source>
        <dbReference type="Proteomes" id="UP001360560"/>
    </source>
</evidence>
<dbReference type="InterPro" id="IPR043133">
    <property type="entry name" value="GTP-CH-I_C/QueF"/>
</dbReference>
<dbReference type="GO" id="GO:0005525">
    <property type="term" value="F:GTP binding"/>
    <property type="evidence" value="ECO:0007669"/>
    <property type="project" value="UniProtKB-KW"/>
</dbReference>
<dbReference type="RefSeq" id="XP_064854683.1">
    <property type="nucleotide sequence ID" value="XM_064998611.1"/>
</dbReference>
<proteinExistence type="inferred from homology"/>
<evidence type="ECO:0000256" key="4">
    <source>
        <dbReference type="ARBA" id="ARBA00017272"/>
    </source>
</evidence>
<gene>
    <name evidence="14" type="ORF">DASC09_050120</name>
</gene>
<keyword evidence="15" id="KW-1185">Reference proteome</keyword>
<dbReference type="AlphaFoldDB" id="A0AAV5QTG5"/>
<dbReference type="Gene3D" id="3.30.1130.10">
    <property type="match status" value="1"/>
</dbReference>
<comment type="caution">
    <text evidence="14">The sequence shown here is derived from an EMBL/GenBank/DDBJ whole genome shotgun (WGS) entry which is preliminary data.</text>
</comment>
<comment type="similarity">
    <text evidence="2">Belongs to the GTP cyclohydrolase I family.</text>
</comment>
<evidence type="ECO:0000256" key="5">
    <source>
        <dbReference type="ARBA" id="ARBA00022533"/>
    </source>
</evidence>
<dbReference type="GO" id="GO:0003934">
    <property type="term" value="F:GTP cyclohydrolase I activity"/>
    <property type="evidence" value="ECO:0007669"/>
    <property type="project" value="UniProtKB-EC"/>
</dbReference>
<evidence type="ECO:0000256" key="7">
    <source>
        <dbReference type="ARBA" id="ARBA00022801"/>
    </source>
</evidence>
<dbReference type="Gene3D" id="1.10.286.10">
    <property type="match status" value="1"/>
</dbReference>
<protein>
    <recommendedName>
        <fullName evidence="4">GTP cyclohydrolase 1</fullName>
        <ecNumber evidence="3">3.5.4.16</ecNumber>
    </recommendedName>
    <alternativeName>
        <fullName evidence="10">GTP cyclohydrolase I</fullName>
    </alternativeName>
</protein>
<dbReference type="HAMAP" id="MF_00223">
    <property type="entry name" value="FolE"/>
    <property type="match status" value="1"/>
</dbReference>